<dbReference type="InterPro" id="IPR001972">
    <property type="entry name" value="Stomatin_HflK_fam"/>
</dbReference>
<protein>
    <submittedName>
        <fullName evidence="1">Stomatin-like protein</fullName>
    </submittedName>
</protein>
<dbReference type="AlphaFoldDB" id="K0ILQ0"/>
<dbReference type="KEGG" id="nga:Ngar_c02660"/>
<dbReference type="Gene3D" id="6.10.250.2090">
    <property type="match status" value="1"/>
</dbReference>
<dbReference type="STRING" id="1237085.Ngar_c02660"/>
<dbReference type="Proteomes" id="UP000008037">
    <property type="component" value="Chromosome"/>
</dbReference>
<keyword evidence="2" id="KW-1185">Reference proteome</keyword>
<dbReference type="InParanoid" id="K0ILQ0"/>
<gene>
    <name evidence="1" type="ordered locus">Ngar_c02660</name>
</gene>
<evidence type="ECO:0000313" key="2">
    <source>
        <dbReference type="Proteomes" id="UP000008037"/>
    </source>
</evidence>
<reference evidence="1 2" key="1">
    <citation type="journal article" date="2012" name="Environ. Microbiol.">
        <title>The genome of the ammonia-oxidizing Candidatus Nitrososphaera gargensis: insights into metabolic versatility and environmental adaptations.</title>
        <authorList>
            <person name="Spang A."/>
            <person name="Poehlein A."/>
            <person name="Offre P."/>
            <person name="Zumbragel S."/>
            <person name="Haider S."/>
            <person name="Rychlik N."/>
            <person name="Nowka B."/>
            <person name="Schmeisser C."/>
            <person name="Lebedeva E.V."/>
            <person name="Rattei T."/>
            <person name="Bohm C."/>
            <person name="Schmid M."/>
            <person name="Galushko A."/>
            <person name="Hatzenpichler R."/>
            <person name="Weinmaier T."/>
            <person name="Daniel R."/>
            <person name="Schleper C."/>
            <person name="Spieck E."/>
            <person name="Streit W."/>
            <person name="Wagner M."/>
        </authorList>
    </citation>
    <scope>NUCLEOTIDE SEQUENCE [LARGE SCALE GENOMIC DNA]</scope>
    <source>
        <strain evidence="2">Ga9.2</strain>
    </source>
</reference>
<dbReference type="HOGENOM" id="CLU_2103581_0_0_2"/>
<accession>K0ILQ0</accession>
<sequence length="115" mass="12671">MIIPQELEAAMQMQAQAEREKNASVTYGESEVLVAKQFEEAAKVYENNHVAYVLRQSNMLYESMKVQGNTIVMIPSETLNSMGFGNLRMTLAYLKNTKKAATKPHAAAAAADTAE</sequence>
<dbReference type="BioCyc" id="CNIT1237085:G1324-266-MONOMER"/>
<dbReference type="GO" id="GO:0016020">
    <property type="term" value="C:membrane"/>
    <property type="evidence" value="ECO:0007669"/>
    <property type="project" value="InterPro"/>
</dbReference>
<name>K0ILQ0_NITGG</name>
<evidence type="ECO:0000313" key="1">
    <source>
        <dbReference type="EMBL" id="AFU57214.1"/>
    </source>
</evidence>
<organism evidence="1 2">
    <name type="scientific">Nitrososphaera gargensis (strain Ga9.2)</name>
    <dbReference type="NCBI Taxonomy" id="1237085"/>
    <lineage>
        <taxon>Archaea</taxon>
        <taxon>Nitrososphaerota</taxon>
        <taxon>Nitrososphaeria</taxon>
        <taxon>Nitrososphaerales</taxon>
        <taxon>Nitrososphaeraceae</taxon>
        <taxon>Nitrososphaera</taxon>
    </lineage>
</organism>
<dbReference type="PRINTS" id="PR00721">
    <property type="entry name" value="STOMATIN"/>
</dbReference>
<dbReference type="EMBL" id="CP002408">
    <property type="protein sequence ID" value="AFU57214.1"/>
    <property type="molecule type" value="Genomic_DNA"/>
</dbReference>
<proteinExistence type="predicted"/>